<evidence type="ECO:0000256" key="1">
    <source>
        <dbReference type="SAM" id="MobiDB-lite"/>
    </source>
</evidence>
<reference evidence="4" key="2">
    <citation type="submission" date="2019-09" db="UniProtKB">
        <authorList>
            <consortium name="WormBaseParasite"/>
        </authorList>
    </citation>
    <scope>IDENTIFICATION</scope>
</reference>
<dbReference type="EMBL" id="UZAH01026752">
    <property type="protein sequence ID" value="VDO84913.1"/>
    <property type="molecule type" value="Genomic_DNA"/>
</dbReference>
<keyword evidence="3" id="KW-1185">Reference proteome</keyword>
<accession>A0A3P8A267</accession>
<name>A0A183FRE8_HELPZ</name>
<protein>
    <submittedName>
        <fullName evidence="4">UBC core domain-containing protein</fullName>
    </submittedName>
</protein>
<feature type="region of interest" description="Disordered" evidence="1">
    <location>
        <begin position="1"/>
        <end position="21"/>
    </location>
</feature>
<evidence type="ECO:0000313" key="2">
    <source>
        <dbReference type="EMBL" id="VDO84913.1"/>
    </source>
</evidence>
<evidence type="ECO:0000313" key="4">
    <source>
        <dbReference type="WBParaSite" id="HPBE_0001039901-mRNA-1"/>
    </source>
</evidence>
<feature type="compositionally biased region" description="Basic residues" evidence="1">
    <location>
        <begin position="1"/>
        <end position="10"/>
    </location>
</feature>
<dbReference type="Proteomes" id="UP000050761">
    <property type="component" value="Unassembled WGS sequence"/>
</dbReference>
<organism evidence="3 4">
    <name type="scientific">Heligmosomoides polygyrus</name>
    <name type="common">Parasitic roundworm</name>
    <dbReference type="NCBI Taxonomy" id="6339"/>
    <lineage>
        <taxon>Eukaryota</taxon>
        <taxon>Metazoa</taxon>
        <taxon>Ecdysozoa</taxon>
        <taxon>Nematoda</taxon>
        <taxon>Chromadorea</taxon>
        <taxon>Rhabditida</taxon>
        <taxon>Rhabditina</taxon>
        <taxon>Rhabditomorpha</taxon>
        <taxon>Strongyloidea</taxon>
        <taxon>Heligmosomidae</taxon>
        <taxon>Heligmosomoides</taxon>
    </lineage>
</organism>
<dbReference type="WBParaSite" id="HPBE_0001039901-mRNA-1">
    <property type="protein sequence ID" value="HPBE_0001039901-mRNA-1"/>
    <property type="gene ID" value="HPBE_0001039901"/>
</dbReference>
<reference evidence="2 3" key="1">
    <citation type="submission" date="2018-11" db="EMBL/GenBank/DDBJ databases">
        <authorList>
            <consortium name="Pathogen Informatics"/>
        </authorList>
    </citation>
    <scope>NUCLEOTIDE SEQUENCE [LARGE SCALE GENOMIC DNA]</scope>
</reference>
<dbReference type="AlphaFoldDB" id="A0A183FRE8"/>
<proteinExistence type="predicted"/>
<sequence length="83" mass="8894">MGKKNRRSQKASRTSASEESVVVHRLVTECGGNSFAAGFDPNEDFPAGLPLLTRPFIKHEPLKRFANGRINMRAGPGAGPTSA</sequence>
<gene>
    <name evidence="2" type="ORF">HPBE_LOCUS10400</name>
</gene>
<accession>A0A183FRE8</accession>
<evidence type="ECO:0000313" key="3">
    <source>
        <dbReference type="Proteomes" id="UP000050761"/>
    </source>
</evidence>